<sequence length="176" mass="19673">MCMSVARVSAEDFNPNKYVAEGAVMLFWNACVKFYPKEDKFNNWIDKNDFDVVPNSMAGSFARGPDSRVYSVNNSGVRYLLVAEPSGLCSVFVKDVNQDFASQAFSRWQNAFKEKGWVHFDNVETQTKEKGQLTTTHYQYTSSGQEVMTVVVSKAQPGLGSFQLAMSASYEPGVNQ</sequence>
<dbReference type="KEGG" id="ksd:KS2013_34"/>
<protein>
    <submittedName>
        <fullName evidence="1">Uncharacterized protein</fullName>
    </submittedName>
</protein>
<reference evidence="2" key="1">
    <citation type="submission" date="2015-08" db="EMBL/GenBank/DDBJ databases">
        <authorList>
            <person name="Kim K.M."/>
        </authorList>
    </citation>
    <scope>NUCLEOTIDE SEQUENCE [LARGE SCALE GENOMIC DNA]</scope>
    <source>
        <strain evidence="2">KCTC 23892</strain>
    </source>
</reference>
<evidence type="ECO:0000313" key="2">
    <source>
        <dbReference type="Proteomes" id="UP000094147"/>
    </source>
</evidence>
<dbReference type="EMBL" id="CP012418">
    <property type="protein sequence ID" value="AOE48766.1"/>
    <property type="molecule type" value="Genomic_DNA"/>
</dbReference>
<dbReference type="STRING" id="1144748.KS2013_34"/>
<name>A0A1B3B7J8_9GAMM</name>
<dbReference type="AlphaFoldDB" id="A0A1B3B7J8"/>
<dbReference type="NCBIfam" id="NF047650">
    <property type="entry name" value="lipo_NMCC_0638"/>
    <property type="match status" value="1"/>
</dbReference>
<proteinExistence type="predicted"/>
<keyword evidence="2" id="KW-1185">Reference proteome</keyword>
<accession>A0A1B3B7J8</accession>
<dbReference type="Proteomes" id="UP000094147">
    <property type="component" value="Chromosome"/>
</dbReference>
<gene>
    <name evidence="1" type="ORF">KS2013_34</name>
</gene>
<evidence type="ECO:0000313" key="1">
    <source>
        <dbReference type="EMBL" id="AOE48766.1"/>
    </source>
</evidence>
<organism evidence="1 2">
    <name type="scientific">Kangiella sediminilitoris</name>
    <dbReference type="NCBI Taxonomy" id="1144748"/>
    <lineage>
        <taxon>Bacteria</taxon>
        <taxon>Pseudomonadati</taxon>
        <taxon>Pseudomonadota</taxon>
        <taxon>Gammaproteobacteria</taxon>
        <taxon>Kangiellales</taxon>
        <taxon>Kangiellaceae</taxon>
        <taxon>Kangiella</taxon>
    </lineage>
</organism>